<dbReference type="EMBL" id="GG662430">
    <property type="protein sequence ID" value="EAR82399.2"/>
    <property type="molecule type" value="Genomic_DNA"/>
</dbReference>
<feature type="compositionally biased region" description="Polar residues" evidence="3">
    <location>
        <begin position="759"/>
        <end position="772"/>
    </location>
</feature>
<name>Q22AR9_TETTS</name>
<dbReference type="SUPFAM" id="SSF117281">
    <property type="entry name" value="Kelch motif"/>
    <property type="match status" value="1"/>
</dbReference>
<dbReference type="Pfam" id="PF24681">
    <property type="entry name" value="Kelch_KLHDC2_KLHL20_DRC7"/>
    <property type="match status" value="2"/>
</dbReference>
<gene>
    <name evidence="4" type="ORF">TTHERM_01164190</name>
</gene>
<evidence type="ECO:0000256" key="1">
    <source>
        <dbReference type="ARBA" id="ARBA00022441"/>
    </source>
</evidence>
<keyword evidence="2" id="KW-0677">Repeat</keyword>
<evidence type="ECO:0000256" key="2">
    <source>
        <dbReference type="ARBA" id="ARBA00022737"/>
    </source>
</evidence>
<dbReference type="HOGENOM" id="CLU_345985_0_0_1"/>
<dbReference type="eggNOG" id="KOG0379">
    <property type="taxonomic scope" value="Eukaryota"/>
</dbReference>
<sequence>MNNINLDKLAQMNSTIGGFQDIKKILKQKQKQSQQEGVQKLHEGKIEQFLNQTIDQTPKIKPKKQMNMTIDLDLINKNDLIISDTPKYKPQIVSFKEGDDHSKFGCTTRSNFKQTFENLKQNQRQSQHSKQSLSLQIHSQNKFFTPSTPKEMQTDFKKSKGTSHSRFGNMSFGGDIFSPTVPQGQGQFTPFKDIIQKNPQNILDKFFNQNLSSQEKIKQKLIHNSEQMNLIKDQLEIQRISSFENYISIKKYSDSLINKSATQKKLPQQNNYSRLNKFPFNSQQMPLIINPAIFNQQLQNNQQLGGNSQFSNTEIEEQGDSNQNQQIELQFHWEKVVNYSSQLKPEFREGASLLEYNQNLYLFGGFGFQLFNSLYQFSLKDYEWKKTETNGFYGNQSGRFGHSANLYKNQMVIFGGASEYSSKLKNRAVMNDVWMLNLDNHEWKQIRTIGDYVEPRRNHATCIVGNHFYAHGGVGNYEKYLNQLNVLSLDKGRWKSFQFKFDEQGIAFHQMVPIFQKSLKFISRKAEKMGKMVSSKNKFKVKEEGIYCFGGKQGNQKIRGKLIILKLDQKEQPVDWIIPETSGQSPHPRFHHSMIFNYYVKGIVLFGGVNDEANMPEYAFQDVWILQLNNLNWIQINVSGQNNRHRFAHSFTSIDERIFIFGGASNQSYTDCELYVLEMNQQVAKQKKSNPVRDFATRQMSLDRLEVEENKHISYLERKINFSNTNRSSENKSFLRPPSKKFLKSQPESMFISLDSSRKNQMQTSNSPQSCALSPRQKQEMAQRPKLQSLFSHYLS</sequence>
<evidence type="ECO:0000313" key="4">
    <source>
        <dbReference type="EMBL" id="EAR82399.2"/>
    </source>
</evidence>
<dbReference type="InParanoid" id="Q22AR9"/>
<dbReference type="OrthoDB" id="293573at2759"/>
<protein>
    <submittedName>
        <fullName evidence="4">Kelch motif protein</fullName>
    </submittedName>
</protein>
<dbReference type="AlphaFoldDB" id="Q22AR9"/>
<reference evidence="5" key="1">
    <citation type="journal article" date="2006" name="PLoS Biol.">
        <title>Macronuclear genome sequence of the ciliate Tetrahymena thermophila, a model eukaryote.</title>
        <authorList>
            <person name="Eisen J.A."/>
            <person name="Coyne R.S."/>
            <person name="Wu M."/>
            <person name="Wu D."/>
            <person name="Thiagarajan M."/>
            <person name="Wortman J.R."/>
            <person name="Badger J.H."/>
            <person name="Ren Q."/>
            <person name="Amedeo P."/>
            <person name="Jones K.M."/>
            <person name="Tallon L.J."/>
            <person name="Delcher A.L."/>
            <person name="Salzberg S.L."/>
            <person name="Silva J.C."/>
            <person name="Haas B.J."/>
            <person name="Majoros W.H."/>
            <person name="Farzad M."/>
            <person name="Carlton J.M."/>
            <person name="Smith R.K. Jr."/>
            <person name="Garg J."/>
            <person name="Pearlman R.E."/>
            <person name="Karrer K.M."/>
            <person name="Sun L."/>
            <person name="Manning G."/>
            <person name="Elde N.C."/>
            <person name="Turkewitz A.P."/>
            <person name="Asai D.J."/>
            <person name="Wilkes D.E."/>
            <person name="Wang Y."/>
            <person name="Cai H."/>
            <person name="Collins K."/>
            <person name="Stewart B.A."/>
            <person name="Lee S.R."/>
            <person name="Wilamowska K."/>
            <person name="Weinberg Z."/>
            <person name="Ruzzo W.L."/>
            <person name="Wloga D."/>
            <person name="Gaertig J."/>
            <person name="Frankel J."/>
            <person name="Tsao C.-C."/>
            <person name="Gorovsky M.A."/>
            <person name="Keeling P.J."/>
            <person name="Waller R.F."/>
            <person name="Patron N.J."/>
            <person name="Cherry J.M."/>
            <person name="Stover N.A."/>
            <person name="Krieger C.J."/>
            <person name="del Toro C."/>
            <person name="Ryder H.F."/>
            <person name="Williamson S.C."/>
            <person name="Barbeau R.A."/>
            <person name="Hamilton E.P."/>
            <person name="Orias E."/>
        </authorList>
    </citation>
    <scope>NUCLEOTIDE SEQUENCE [LARGE SCALE GENOMIC DNA]</scope>
    <source>
        <strain evidence="5">SB210</strain>
    </source>
</reference>
<dbReference type="PANTHER" id="PTHR46093">
    <property type="entry name" value="ACYL-COA-BINDING DOMAIN-CONTAINING PROTEIN 5"/>
    <property type="match status" value="1"/>
</dbReference>
<dbReference type="InterPro" id="IPR015915">
    <property type="entry name" value="Kelch-typ_b-propeller"/>
</dbReference>
<accession>Q22AR9</accession>
<proteinExistence type="predicted"/>
<keyword evidence="5" id="KW-1185">Reference proteome</keyword>
<evidence type="ECO:0000256" key="3">
    <source>
        <dbReference type="SAM" id="MobiDB-lite"/>
    </source>
</evidence>
<dbReference type="Gene3D" id="2.120.10.80">
    <property type="entry name" value="Kelch-type beta propeller"/>
    <property type="match status" value="2"/>
</dbReference>
<feature type="region of interest" description="Disordered" evidence="3">
    <location>
        <begin position="144"/>
        <end position="164"/>
    </location>
</feature>
<dbReference type="STRING" id="312017.Q22AR9"/>
<keyword evidence="1" id="KW-0880">Kelch repeat</keyword>
<evidence type="ECO:0000313" key="5">
    <source>
        <dbReference type="Proteomes" id="UP000009168"/>
    </source>
</evidence>
<dbReference type="Proteomes" id="UP000009168">
    <property type="component" value="Unassembled WGS sequence"/>
</dbReference>
<organism evidence="4 5">
    <name type="scientific">Tetrahymena thermophila (strain SB210)</name>
    <dbReference type="NCBI Taxonomy" id="312017"/>
    <lineage>
        <taxon>Eukaryota</taxon>
        <taxon>Sar</taxon>
        <taxon>Alveolata</taxon>
        <taxon>Ciliophora</taxon>
        <taxon>Intramacronucleata</taxon>
        <taxon>Oligohymenophorea</taxon>
        <taxon>Hymenostomatida</taxon>
        <taxon>Tetrahymenina</taxon>
        <taxon>Tetrahymenidae</taxon>
        <taxon>Tetrahymena</taxon>
    </lineage>
</organism>
<dbReference type="RefSeq" id="XP_001030062.2">
    <property type="nucleotide sequence ID" value="XM_001030062.2"/>
</dbReference>
<dbReference type="GeneID" id="7836946"/>
<feature type="region of interest" description="Disordered" evidence="3">
    <location>
        <begin position="756"/>
        <end position="787"/>
    </location>
</feature>
<dbReference type="PANTHER" id="PTHR46093:SF18">
    <property type="entry name" value="FIBRONECTIN TYPE-III DOMAIN-CONTAINING PROTEIN"/>
    <property type="match status" value="1"/>
</dbReference>
<dbReference type="KEGG" id="tet:TTHERM_01164190"/>